<gene>
    <name evidence="1" type="ORF">E5676_scaffold609G00210</name>
</gene>
<sequence length="89" mass="10013">MSTGTMSSFLSGFKETYAMFLEFGEELYSTGGLSSMDDNSESNVGNSSPNLLKRILSYSLETRYVRSFWVDDWATQKVLVRDTSLSSVR</sequence>
<reference evidence="1 2" key="1">
    <citation type="submission" date="2019-08" db="EMBL/GenBank/DDBJ databases">
        <title>Draft genome sequences of two oriental melons (Cucumis melo L. var makuwa).</title>
        <authorList>
            <person name="Kwon S.-Y."/>
        </authorList>
    </citation>
    <scope>NUCLEOTIDE SEQUENCE [LARGE SCALE GENOMIC DNA]</scope>
    <source>
        <strain evidence="2">cv. Chang Bougi</strain>
        <tissue evidence="1">Leaf</tissue>
    </source>
</reference>
<organism evidence="1 2">
    <name type="scientific">Cucumis melo var. makuwa</name>
    <name type="common">Oriental melon</name>
    <dbReference type="NCBI Taxonomy" id="1194695"/>
    <lineage>
        <taxon>Eukaryota</taxon>
        <taxon>Viridiplantae</taxon>
        <taxon>Streptophyta</taxon>
        <taxon>Embryophyta</taxon>
        <taxon>Tracheophyta</taxon>
        <taxon>Spermatophyta</taxon>
        <taxon>Magnoliopsida</taxon>
        <taxon>eudicotyledons</taxon>
        <taxon>Gunneridae</taxon>
        <taxon>Pentapetalae</taxon>
        <taxon>rosids</taxon>
        <taxon>fabids</taxon>
        <taxon>Cucurbitales</taxon>
        <taxon>Cucurbitaceae</taxon>
        <taxon>Benincaseae</taxon>
        <taxon>Cucumis</taxon>
    </lineage>
</organism>
<comment type="caution">
    <text evidence="1">The sequence shown here is derived from an EMBL/GenBank/DDBJ whole genome shotgun (WGS) entry which is preliminary data.</text>
</comment>
<evidence type="ECO:0000313" key="2">
    <source>
        <dbReference type="Proteomes" id="UP000321947"/>
    </source>
</evidence>
<protein>
    <submittedName>
        <fullName evidence="1">Cytochrome P450 CYP82D47-like</fullName>
    </submittedName>
</protein>
<dbReference type="Proteomes" id="UP000321947">
    <property type="component" value="Unassembled WGS sequence"/>
</dbReference>
<accession>A0A5D3DCS7</accession>
<name>A0A5D3DCS7_CUCMM</name>
<dbReference type="AlphaFoldDB" id="A0A5D3DCS7"/>
<dbReference type="EMBL" id="SSTD01005662">
    <property type="protein sequence ID" value="TYK21376.1"/>
    <property type="molecule type" value="Genomic_DNA"/>
</dbReference>
<proteinExistence type="predicted"/>
<evidence type="ECO:0000313" key="1">
    <source>
        <dbReference type="EMBL" id="TYK21376.1"/>
    </source>
</evidence>